<accession>A0A5D4T3U8</accession>
<reference evidence="2 3" key="1">
    <citation type="submission" date="2019-08" db="EMBL/GenBank/DDBJ databases">
        <title>Bacillus genomes from the desert of Cuatro Cienegas, Coahuila.</title>
        <authorList>
            <person name="Olmedo-Alvarez G."/>
        </authorList>
    </citation>
    <scope>NUCLEOTIDE SEQUENCE [LARGE SCALE GENOMIC DNA]</scope>
    <source>
        <strain evidence="2 3">CH28_1T</strain>
    </source>
</reference>
<feature type="domain" description="HTH cro/C1-type" evidence="1">
    <location>
        <begin position="13"/>
        <end position="67"/>
    </location>
</feature>
<dbReference type="GO" id="GO:0003677">
    <property type="term" value="F:DNA binding"/>
    <property type="evidence" value="ECO:0007669"/>
    <property type="project" value="InterPro"/>
</dbReference>
<sequence>MNKASFRLYGKPMKLLRITKGKKVKEVANALDVSLPFITNCENGVRQLTEENTKKFLDFIEVSEEEAKEFCKIVGQ</sequence>
<dbReference type="SUPFAM" id="SSF47413">
    <property type="entry name" value="lambda repressor-like DNA-binding domains"/>
    <property type="match status" value="1"/>
</dbReference>
<dbReference type="Proteomes" id="UP000322524">
    <property type="component" value="Unassembled WGS sequence"/>
</dbReference>
<protein>
    <submittedName>
        <fullName evidence="2">Helix-turn-helix transcriptional regulator</fullName>
    </submittedName>
</protein>
<evidence type="ECO:0000313" key="2">
    <source>
        <dbReference type="EMBL" id="TYS68836.1"/>
    </source>
</evidence>
<organism evidence="2 3">
    <name type="scientific">Sutcliffiella horikoshii</name>
    <dbReference type="NCBI Taxonomy" id="79883"/>
    <lineage>
        <taxon>Bacteria</taxon>
        <taxon>Bacillati</taxon>
        <taxon>Bacillota</taxon>
        <taxon>Bacilli</taxon>
        <taxon>Bacillales</taxon>
        <taxon>Bacillaceae</taxon>
        <taxon>Sutcliffiella</taxon>
    </lineage>
</organism>
<evidence type="ECO:0000313" key="3">
    <source>
        <dbReference type="Proteomes" id="UP000322524"/>
    </source>
</evidence>
<dbReference type="RefSeq" id="WP_148987689.1">
    <property type="nucleotide sequence ID" value="NZ_VTEV01000003.1"/>
</dbReference>
<gene>
    <name evidence="2" type="ORF">FZC76_07815</name>
</gene>
<dbReference type="AlphaFoldDB" id="A0A5D4T3U8"/>
<dbReference type="InterPro" id="IPR001387">
    <property type="entry name" value="Cro/C1-type_HTH"/>
</dbReference>
<dbReference type="CDD" id="cd00093">
    <property type="entry name" value="HTH_XRE"/>
    <property type="match status" value="1"/>
</dbReference>
<dbReference type="InterPro" id="IPR010982">
    <property type="entry name" value="Lambda_DNA-bd_dom_sf"/>
</dbReference>
<proteinExistence type="predicted"/>
<dbReference type="Gene3D" id="1.10.260.40">
    <property type="entry name" value="lambda repressor-like DNA-binding domains"/>
    <property type="match status" value="1"/>
</dbReference>
<dbReference type="Pfam" id="PF13560">
    <property type="entry name" value="HTH_31"/>
    <property type="match status" value="1"/>
</dbReference>
<name>A0A5D4T3U8_9BACI</name>
<dbReference type="EMBL" id="VTEV01000003">
    <property type="protein sequence ID" value="TYS68836.1"/>
    <property type="molecule type" value="Genomic_DNA"/>
</dbReference>
<dbReference type="PROSITE" id="PS50943">
    <property type="entry name" value="HTH_CROC1"/>
    <property type="match status" value="1"/>
</dbReference>
<comment type="caution">
    <text evidence="2">The sequence shown here is derived from an EMBL/GenBank/DDBJ whole genome shotgun (WGS) entry which is preliminary data.</text>
</comment>
<evidence type="ECO:0000259" key="1">
    <source>
        <dbReference type="PROSITE" id="PS50943"/>
    </source>
</evidence>